<dbReference type="EMBL" id="AP024828">
    <property type="protein sequence ID" value="BCZ23532.1"/>
    <property type="molecule type" value="Genomic_DNA"/>
</dbReference>
<evidence type="ECO:0000256" key="1">
    <source>
        <dbReference type="ARBA" id="ARBA00022630"/>
    </source>
</evidence>
<keyword evidence="4" id="KW-1185">Reference proteome</keyword>
<keyword evidence="1" id="KW-0285">Flavoprotein</keyword>
<dbReference type="PANTHER" id="PTHR43884:SF12">
    <property type="entry name" value="ISOVALERYL-COA DEHYDROGENASE, MITOCHONDRIAL-RELATED"/>
    <property type="match status" value="1"/>
</dbReference>
<sequence>MNTDLPQDISDFAAVAAKRLTRLGGPPAALRAETDDAIRDAARAALNDVGAFDLDVRSAPDDLLAAAVLCQAAGATVLPYPLVEELLAIDGARLALVNPKAPRIDHGDLAGDWVAADLDGNRYRPQPGARTGAKLGPFLVPATLSAPEGTVPAADVNLHLVLGSWRILGAVQQSLRIVTEHVRARIQFGKPLADFQAVRFAVADAAVGVRGLHELAKYTICRPDSLPAQIHSADALILRLKAADTARQVMRSSHQLLGALGFCDESDVSVLDRHTQPLMRLPLGTEEFALRLMPCVTDGSFETLFSEPVSA</sequence>
<evidence type="ECO:0000313" key="3">
    <source>
        <dbReference type="EMBL" id="BCZ23532.1"/>
    </source>
</evidence>
<dbReference type="InterPro" id="IPR009075">
    <property type="entry name" value="AcylCo_DH/oxidase_C"/>
</dbReference>
<dbReference type="Proteomes" id="UP000826012">
    <property type="component" value="Chromosome"/>
</dbReference>
<name>A0ABN6INA4_9MYCO</name>
<gene>
    <name evidence="3" type="ORF">MTY59_33870</name>
</gene>
<organism evidence="3 4">
    <name type="scientific">Mycobacterium senriense</name>
    <dbReference type="NCBI Taxonomy" id="2775496"/>
    <lineage>
        <taxon>Bacteria</taxon>
        <taxon>Bacillati</taxon>
        <taxon>Actinomycetota</taxon>
        <taxon>Actinomycetes</taxon>
        <taxon>Mycobacteriales</taxon>
        <taxon>Mycobacteriaceae</taxon>
        <taxon>Mycobacterium</taxon>
        <taxon>Mycobacterium avium complex (MAC)</taxon>
    </lineage>
</organism>
<protein>
    <submittedName>
        <fullName evidence="3">Acyl-CoA dehydrogenase</fullName>
    </submittedName>
</protein>
<evidence type="ECO:0000259" key="2">
    <source>
        <dbReference type="Pfam" id="PF00441"/>
    </source>
</evidence>
<accession>A0ABN6INA4</accession>
<dbReference type="PANTHER" id="PTHR43884">
    <property type="entry name" value="ACYL-COA DEHYDROGENASE"/>
    <property type="match status" value="1"/>
</dbReference>
<proteinExistence type="predicted"/>
<evidence type="ECO:0000313" key="4">
    <source>
        <dbReference type="Proteomes" id="UP000826012"/>
    </source>
</evidence>
<dbReference type="SUPFAM" id="SSF47203">
    <property type="entry name" value="Acyl-CoA dehydrogenase C-terminal domain-like"/>
    <property type="match status" value="1"/>
</dbReference>
<reference evidence="3 4" key="2">
    <citation type="submission" date="2021-07" db="EMBL/GenBank/DDBJ databases">
        <authorList>
            <person name="Matsumoto Y."/>
            <person name="Motooka D."/>
            <person name="Nakamura S."/>
        </authorList>
    </citation>
    <scope>NUCLEOTIDE SEQUENCE [LARGE SCALE GENOMIC DNA]</scope>
    <source>
        <strain evidence="3 4">TY59</strain>
    </source>
</reference>
<dbReference type="Pfam" id="PF00441">
    <property type="entry name" value="Acyl-CoA_dh_1"/>
    <property type="match status" value="1"/>
</dbReference>
<feature type="domain" description="Acyl-CoA dehydrogenase/oxidase C-terminal" evidence="2">
    <location>
        <begin position="165"/>
        <end position="291"/>
    </location>
</feature>
<dbReference type="Gene3D" id="1.20.140.10">
    <property type="entry name" value="Butyryl-CoA Dehydrogenase, subunit A, domain 3"/>
    <property type="match status" value="1"/>
</dbReference>
<dbReference type="InterPro" id="IPR036250">
    <property type="entry name" value="AcylCo_DH-like_C"/>
</dbReference>
<reference evidence="3 4" key="1">
    <citation type="submission" date="2021-07" db="EMBL/GenBank/DDBJ databases">
        <title>Complete genome sequence of nontuberculous Mycobacterium sp. TY59.</title>
        <authorList>
            <person name="Fukushima K."/>
        </authorList>
    </citation>
    <scope>NUCLEOTIDE SEQUENCE [LARGE SCALE GENOMIC DNA]</scope>
    <source>
        <strain evidence="3 4">TY59</strain>
    </source>
</reference>
<dbReference type="RefSeq" id="WP_221042168.1">
    <property type="nucleotide sequence ID" value="NZ_AP024828.1"/>
</dbReference>